<reference evidence="2 3" key="1">
    <citation type="journal article" date="2014" name="Genome Biol. Evol.">
        <title>The genome of the myxosporean Thelohanellus kitauei shows adaptations to nutrient acquisition within its fish host.</title>
        <authorList>
            <person name="Yang Y."/>
            <person name="Xiong J."/>
            <person name="Zhou Z."/>
            <person name="Huo F."/>
            <person name="Miao W."/>
            <person name="Ran C."/>
            <person name="Liu Y."/>
            <person name="Zhang J."/>
            <person name="Feng J."/>
            <person name="Wang M."/>
            <person name="Wang M."/>
            <person name="Wang L."/>
            <person name="Yao B."/>
        </authorList>
    </citation>
    <scope>NUCLEOTIDE SEQUENCE [LARGE SCALE GENOMIC DNA]</scope>
    <source>
        <strain evidence="2">Wuqing</strain>
    </source>
</reference>
<evidence type="ECO:0000256" key="1">
    <source>
        <dbReference type="SAM" id="MobiDB-lite"/>
    </source>
</evidence>
<sequence length="204" mass="23832">MTSYHVLNGKKSFFYKKEWEKLYPVREDKEDNYAFYCVPCASKFSCAYNGVHSLRTHCNTSKHSKNVRKQTAGTEEKEPACDETAELGYTRSIAENTRSKYNPISFHNSNRQKRSSAVPDSHKGNDTKNIRNRFETRNIQSNEIERQWKVIDNYFKVMESVEQCKIKYGVQFNVDLCKNFNVAHDQNLSLIVEGIKEGKFFNKI</sequence>
<evidence type="ECO:0000313" key="3">
    <source>
        <dbReference type="Proteomes" id="UP000031668"/>
    </source>
</evidence>
<feature type="region of interest" description="Disordered" evidence="1">
    <location>
        <begin position="61"/>
        <end position="80"/>
    </location>
</feature>
<feature type="compositionally biased region" description="Basic and acidic residues" evidence="1">
    <location>
        <begin position="120"/>
        <end position="132"/>
    </location>
</feature>
<evidence type="ECO:0000313" key="2">
    <source>
        <dbReference type="EMBL" id="KII69830.1"/>
    </source>
</evidence>
<feature type="region of interest" description="Disordered" evidence="1">
    <location>
        <begin position="100"/>
        <end position="132"/>
    </location>
</feature>
<keyword evidence="3" id="KW-1185">Reference proteome</keyword>
<comment type="caution">
    <text evidence="2">The sequence shown here is derived from an EMBL/GenBank/DDBJ whole genome shotgun (WGS) entry which is preliminary data.</text>
</comment>
<dbReference type="EMBL" id="JWZT01002267">
    <property type="protein sequence ID" value="KII69830.1"/>
    <property type="molecule type" value="Genomic_DNA"/>
</dbReference>
<protein>
    <submittedName>
        <fullName evidence="2">Uncharacterized protein</fullName>
    </submittedName>
</protein>
<name>A0A0C2N0C9_THEKT</name>
<accession>A0A0C2N0C9</accession>
<feature type="compositionally biased region" description="Polar residues" evidence="1">
    <location>
        <begin position="100"/>
        <end position="109"/>
    </location>
</feature>
<dbReference type="Proteomes" id="UP000031668">
    <property type="component" value="Unassembled WGS sequence"/>
</dbReference>
<proteinExistence type="predicted"/>
<dbReference type="AlphaFoldDB" id="A0A0C2N0C9"/>
<gene>
    <name evidence="2" type="ORF">RF11_13056</name>
</gene>
<organism evidence="2 3">
    <name type="scientific">Thelohanellus kitauei</name>
    <name type="common">Myxosporean</name>
    <dbReference type="NCBI Taxonomy" id="669202"/>
    <lineage>
        <taxon>Eukaryota</taxon>
        <taxon>Metazoa</taxon>
        <taxon>Cnidaria</taxon>
        <taxon>Myxozoa</taxon>
        <taxon>Myxosporea</taxon>
        <taxon>Bivalvulida</taxon>
        <taxon>Platysporina</taxon>
        <taxon>Myxobolidae</taxon>
        <taxon>Thelohanellus</taxon>
    </lineage>
</organism>
<dbReference type="Gene3D" id="3.30.160.60">
    <property type="entry name" value="Classic Zinc Finger"/>
    <property type="match status" value="1"/>
</dbReference>